<dbReference type="InterPro" id="IPR016039">
    <property type="entry name" value="Thiolase-like"/>
</dbReference>
<keyword evidence="2" id="KW-1185">Reference proteome</keyword>
<dbReference type="EMBL" id="VUMS01000009">
    <property type="protein sequence ID" value="MST66302.1"/>
    <property type="molecule type" value="Genomic_DNA"/>
</dbReference>
<dbReference type="InterPro" id="IPR010894">
    <property type="entry name" value="SpoVAD"/>
</dbReference>
<dbReference type="AlphaFoldDB" id="A0A7X2P2I6"/>
<comment type="caution">
    <text evidence="1">The sequence shown here is derived from an EMBL/GenBank/DDBJ whole genome shotgun (WGS) entry which is preliminary data.</text>
</comment>
<dbReference type="NCBIfam" id="NF006160">
    <property type="entry name" value="PRK08304.1"/>
    <property type="match status" value="1"/>
</dbReference>
<accession>A0A7X2P2I6</accession>
<dbReference type="SUPFAM" id="SSF53901">
    <property type="entry name" value="Thiolase-like"/>
    <property type="match status" value="1"/>
</dbReference>
<name>A0A7X2P2I6_9FIRM</name>
<evidence type="ECO:0000313" key="1">
    <source>
        <dbReference type="EMBL" id="MST66302.1"/>
    </source>
</evidence>
<sequence>MEIGKQSIRLEKPVYVESWASVVGKKEGEGPLAPFFDEIETDDQLGQDNWEEAESMLQQKAARLAIKKAGCCPEDIRIIFAGDLLAQSIASSFGSGELERPMYGVFGACSTMGEALSLGAITVSAGHGERVLAVTSSHFATAEKEFRFPLGYGNQRPLSASWTVTGSGACVLNRKKGRVKITGLTIGKVVDYGLKDSQNMGACMAPAACSTIVQNLKDFGRKPGEYDQIITGDLGYIGQQILLDLLEKEGYQAGKNHKDCGILMYDQKTQDTHAGGSGCGCSASVLAGYILPKIACGDWKRVLFVPTGALMSKVSFYEGNSVPGIAQGVVLEWEEGEVEQTC</sequence>
<organism evidence="1 2">
    <name type="scientific">Oliverpabstia intestinalis</name>
    <dbReference type="NCBI Taxonomy" id="2606633"/>
    <lineage>
        <taxon>Bacteria</taxon>
        <taxon>Bacillati</taxon>
        <taxon>Bacillota</taxon>
        <taxon>Clostridia</taxon>
        <taxon>Lachnospirales</taxon>
        <taxon>Lachnospiraceae</taxon>
        <taxon>Oliverpabstia</taxon>
    </lineage>
</organism>
<protein>
    <submittedName>
        <fullName evidence="1">Stage V sporulation protein AD</fullName>
    </submittedName>
</protein>
<dbReference type="RefSeq" id="WP_154432039.1">
    <property type="nucleotide sequence ID" value="NZ_JBQHQP010000007.1"/>
</dbReference>
<dbReference type="Gene3D" id="3.40.47.40">
    <property type="entry name" value="Stage V sporulation protein AD"/>
    <property type="match status" value="1"/>
</dbReference>
<reference evidence="1 2" key="1">
    <citation type="submission" date="2019-08" db="EMBL/GenBank/DDBJ databases">
        <title>In-depth cultivation of the pig gut microbiome towards novel bacterial diversity and tailored functional studies.</title>
        <authorList>
            <person name="Wylensek D."/>
            <person name="Hitch T.C.A."/>
            <person name="Clavel T."/>
        </authorList>
    </citation>
    <scope>NUCLEOTIDE SEQUENCE [LARGE SCALE GENOMIC DNA]</scope>
    <source>
        <strain evidence="1 2">BSM-380-WT-5A</strain>
    </source>
</reference>
<dbReference type="Pfam" id="PF07451">
    <property type="entry name" value="SpoVAD"/>
    <property type="match status" value="1"/>
</dbReference>
<dbReference type="InterPro" id="IPR038369">
    <property type="entry name" value="SpoVAD_sf"/>
</dbReference>
<evidence type="ECO:0000313" key="2">
    <source>
        <dbReference type="Proteomes" id="UP000440513"/>
    </source>
</evidence>
<dbReference type="PIRSF" id="PIRSF011570">
    <property type="entry name" value="SpoVAD"/>
    <property type="match status" value="1"/>
</dbReference>
<dbReference type="GO" id="GO:0016746">
    <property type="term" value="F:acyltransferase activity"/>
    <property type="evidence" value="ECO:0007669"/>
    <property type="project" value="InterPro"/>
</dbReference>
<gene>
    <name evidence="1" type="ORF">FYJ57_06075</name>
</gene>
<proteinExistence type="predicted"/>
<dbReference type="Proteomes" id="UP000440513">
    <property type="component" value="Unassembled WGS sequence"/>
</dbReference>